<keyword evidence="3" id="KW-0479">Metal-binding</keyword>
<comment type="cofactor">
    <cofactor evidence="1">
        <name>Cu(2+)</name>
        <dbReference type="ChEBI" id="CHEBI:29036"/>
    </cofactor>
</comment>
<evidence type="ECO:0000256" key="1">
    <source>
        <dbReference type="ARBA" id="ARBA00001973"/>
    </source>
</evidence>
<organism evidence="8 9">
    <name type="scientific">Streptomyces zhihengii</name>
    <dbReference type="NCBI Taxonomy" id="1818004"/>
    <lineage>
        <taxon>Bacteria</taxon>
        <taxon>Bacillati</taxon>
        <taxon>Actinomycetota</taxon>
        <taxon>Actinomycetes</taxon>
        <taxon>Kitasatosporales</taxon>
        <taxon>Streptomycetaceae</taxon>
        <taxon>Streptomyces</taxon>
    </lineage>
</organism>
<sequence length="388" mass="43190">MSQLVRRNQALLSEEEKKQLVTAIWQVKSRGSYDDFVKMHVNGAAFYHHAPAFLPWHREFVRLLEVALPTPPGTPTLTVPYWDWTGTDDPWADYFMGGNGRAGDDRVMTGPFAISGGWNCIDPSDPTMPSYLRRQFGAHGGHLPTGPDVTACLALTPYDSEPWEEGTTPTFRKSLEGMTAPDIHNRVHTWIGGNMDRASSPNDPVFWLHHCNIDRLWAQWQHEHPKLTYQPQSGGPTGQNAGDLMPPWSSVRVNAVLNHRDLGYVYDTENPTAQGDGMRPGDTLRGGDSIGSGDGRYRLVYETDGNLVLYRDGERTPRWSSGTQRRSPGMCVMQMDGDLTIDDADGQRVWSLGTDGRGNRLRLTDEGTLEVSGLSGEIAWRSAHEVMA</sequence>
<name>A0ABS2UW05_9ACTN</name>
<proteinExistence type="inferred from homology"/>
<dbReference type="Gene3D" id="2.90.10.30">
    <property type="match status" value="1"/>
</dbReference>
<dbReference type="InterPro" id="IPR001480">
    <property type="entry name" value="Bulb-type_lectin_dom"/>
</dbReference>
<evidence type="ECO:0000256" key="2">
    <source>
        <dbReference type="ARBA" id="ARBA00009928"/>
    </source>
</evidence>
<feature type="domain" description="Bulb-type lectin" evidence="7">
    <location>
        <begin position="275"/>
        <end position="384"/>
    </location>
</feature>
<dbReference type="PROSITE" id="PS50927">
    <property type="entry name" value="BULB_LECTIN"/>
    <property type="match status" value="1"/>
</dbReference>
<dbReference type="PROSITE" id="PS00497">
    <property type="entry name" value="TYROSINASE_1"/>
    <property type="match status" value="1"/>
</dbReference>
<reference evidence="8 9" key="1">
    <citation type="journal article" date="2016" name="Arch. Microbiol.">
        <title>Streptomyces zhihengii sp. nov., isolated from rhizospheric soil of Psammosilene tunicoides.</title>
        <authorList>
            <person name="Huang M.J."/>
            <person name="Fei J.J."/>
            <person name="Salam N."/>
            <person name="Kim C.J."/>
            <person name="Hozzein W.N."/>
            <person name="Xiao M."/>
            <person name="Huang H.Q."/>
            <person name="Li W.J."/>
        </authorList>
    </citation>
    <scope>NUCLEOTIDE SEQUENCE [LARGE SCALE GENOMIC DNA]</scope>
    <source>
        <strain evidence="8 9">YIM T102</strain>
    </source>
</reference>
<dbReference type="EMBL" id="JAFEJA010000001">
    <property type="protein sequence ID" value="MBM9621524.1"/>
    <property type="molecule type" value="Genomic_DNA"/>
</dbReference>
<dbReference type="PANTHER" id="PTHR11474">
    <property type="entry name" value="TYROSINASE FAMILY MEMBER"/>
    <property type="match status" value="1"/>
</dbReference>
<dbReference type="InterPro" id="IPR008922">
    <property type="entry name" value="Di-copper_centre_dom_sf"/>
</dbReference>
<accession>A0ABS2UW05</accession>
<protein>
    <submittedName>
        <fullName evidence="8">Tyrosinase family protein</fullName>
    </submittedName>
</protein>
<dbReference type="Proteomes" id="UP000664109">
    <property type="component" value="Unassembled WGS sequence"/>
</dbReference>
<keyword evidence="5" id="KW-0186">Copper</keyword>
<dbReference type="InterPro" id="IPR002227">
    <property type="entry name" value="Tyrosinase_Cu-bd"/>
</dbReference>
<evidence type="ECO:0000259" key="7">
    <source>
        <dbReference type="PROSITE" id="PS50927"/>
    </source>
</evidence>
<dbReference type="SUPFAM" id="SSF51110">
    <property type="entry name" value="alpha-D-mannose-specific plant lectins"/>
    <property type="match status" value="1"/>
</dbReference>
<evidence type="ECO:0000256" key="6">
    <source>
        <dbReference type="SAM" id="MobiDB-lite"/>
    </source>
</evidence>
<evidence type="ECO:0000256" key="4">
    <source>
        <dbReference type="ARBA" id="ARBA00023002"/>
    </source>
</evidence>
<dbReference type="Pfam" id="PF00264">
    <property type="entry name" value="Tyrosinase"/>
    <property type="match status" value="1"/>
</dbReference>
<comment type="caution">
    <text evidence="8">The sequence shown here is derived from an EMBL/GenBank/DDBJ whole genome shotgun (WGS) entry which is preliminary data.</text>
</comment>
<dbReference type="Gene3D" id="1.10.1280.10">
    <property type="entry name" value="Di-copper center containing domain from catechol oxidase"/>
    <property type="match status" value="1"/>
</dbReference>
<evidence type="ECO:0000313" key="9">
    <source>
        <dbReference type="Proteomes" id="UP000664109"/>
    </source>
</evidence>
<dbReference type="RefSeq" id="WP_205375370.1">
    <property type="nucleotide sequence ID" value="NZ_JAFEJA010000001.1"/>
</dbReference>
<dbReference type="PROSITE" id="PS00498">
    <property type="entry name" value="TYROSINASE_2"/>
    <property type="match status" value="1"/>
</dbReference>
<comment type="similarity">
    <text evidence="2">Belongs to the tyrosinase family.</text>
</comment>
<dbReference type="SMART" id="SM00108">
    <property type="entry name" value="B_lectin"/>
    <property type="match status" value="1"/>
</dbReference>
<dbReference type="SUPFAM" id="SSF48056">
    <property type="entry name" value="Di-copper centre-containing domain"/>
    <property type="match status" value="1"/>
</dbReference>
<dbReference type="InterPro" id="IPR036426">
    <property type="entry name" value="Bulb-type_lectin_dom_sf"/>
</dbReference>
<evidence type="ECO:0000313" key="8">
    <source>
        <dbReference type="EMBL" id="MBM9621524.1"/>
    </source>
</evidence>
<gene>
    <name evidence="8" type="ORF">JE024_22845</name>
</gene>
<feature type="region of interest" description="Disordered" evidence="6">
    <location>
        <begin position="267"/>
        <end position="290"/>
    </location>
</feature>
<keyword evidence="4" id="KW-0560">Oxidoreductase</keyword>
<dbReference type="PANTHER" id="PTHR11474:SF126">
    <property type="entry name" value="TYROSINASE-LIKE PROTEIN TYR-1-RELATED"/>
    <property type="match status" value="1"/>
</dbReference>
<dbReference type="InterPro" id="IPR050316">
    <property type="entry name" value="Tyrosinase/Hemocyanin"/>
</dbReference>
<dbReference type="PRINTS" id="PR00092">
    <property type="entry name" value="TYROSINASE"/>
</dbReference>
<evidence type="ECO:0000256" key="3">
    <source>
        <dbReference type="ARBA" id="ARBA00022723"/>
    </source>
</evidence>
<evidence type="ECO:0000256" key="5">
    <source>
        <dbReference type="ARBA" id="ARBA00023008"/>
    </source>
</evidence>
<keyword evidence="9" id="KW-1185">Reference proteome</keyword>